<dbReference type="InterPro" id="IPR017850">
    <property type="entry name" value="Alkaline_phosphatase_core_sf"/>
</dbReference>
<reference evidence="6 7" key="1">
    <citation type="submission" date="2019-02" db="EMBL/GenBank/DDBJ databases">
        <title>Deep-cultivation of Planctomycetes and their phenomic and genomic characterization uncovers novel biology.</title>
        <authorList>
            <person name="Wiegand S."/>
            <person name="Jogler M."/>
            <person name="Boedeker C."/>
            <person name="Pinto D."/>
            <person name="Vollmers J."/>
            <person name="Rivas-Marin E."/>
            <person name="Kohn T."/>
            <person name="Peeters S.H."/>
            <person name="Heuer A."/>
            <person name="Rast P."/>
            <person name="Oberbeckmann S."/>
            <person name="Bunk B."/>
            <person name="Jeske O."/>
            <person name="Meyerdierks A."/>
            <person name="Storesund J.E."/>
            <person name="Kallscheuer N."/>
            <person name="Luecker S."/>
            <person name="Lage O.M."/>
            <person name="Pohl T."/>
            <person name="Merkel B.J."/>
            <person name="Hornburger P."/>
            <person name="Mueller R.-W."/>
            <person name="Bruemmer F."/>
            <person name="Labrenz M."/>
            <person name="Spormann A.M."/>
            <person name="Op den Camp H."/>
            <person name="Overmann J."/>
            <person name="Amann R."/>
            <person name="Jetten M.S.M."/>
            <person name="Mascher T."/>
            <person name="Medema M.H."/>
            <person name="Devos D.P."/>
            <person name="Kaster A.-K."/>
            <person name="Ovreas L."/>
            <person name="Rohde M."/>
            <person name="Galperin M.Y."/>
            <person name="Jogler C."/>
        </authorList>
    </citation>
    <scope>NUCLEOTIDE SEQUENCE [LARGE SCALE GENOMIC DNA]</scope>
    <source>
        <strain evidence="6 7">ElP</strain>
    </source>
</reference>
<dbReference type="FunFam" id="3.40.720.10:FF:000047">
    <property type="entry name" value="Arylsulfatase"/>
    <property type="match status" value="1"/>
</dbReference>
<sequence length="535" mass="58827">MNTRDEARGGRGRPRPGIPALLLAMSLAPTAAPADEPSRPNIVVIMADDLGYSDLGCYGGEIETPNLDRLAADGLRFSQFTNTARCCPTRASLLTGLYSHQAGIGHMVGDYGIPSYQGYLNDRCVTIAEALRPAGYATLMAGKWHVGSARGRWPLDRGFDRYFGTPTGGGVYFKETLQIRTEVFFVEDDRRVEFPEDGYVTDLFTDHAIRFARDAASTGRPFFLYLAHIAPHWPLQALPEDIEKYEGRYDLGWDAVRDARYRRQLEMGLIDPRWPLSPRDPEAKPWDEMPEDARADLAYRQAVYAAQVDRIDQSVGRLVSALGDSGVLEDTLILFLSDNGCSAEGGPGGFSRGIEGAPIGTGSSYASVGLEWANASDTPFRKFKISVHEGGIASPLIAHWPAGIARTGEIDHQPGHVIDLMPTCLDLAGAEYPAERSGLPTIPLEGRSLAPAFSGAPIDREALFWEHQGNRAVRVGDWKLVASKGQPWELYDLEADRTELVDLAAERPDTVAELSGRWEAWADRCGVEPWPVRRR</sequence>
<dbReference type="KEGG" id="tpla:ElP_31450"/>
<dbReference type="EMBL" id="CP036426">
    <property type="protein sequence ID" value="QDV35242.1"/>
    <property type="molecule type" value="Genomic_DNA"/>
</dbReference>
<comment type="similarity">
    <text evidence="1">Belongs to the sulfatase family.</text>
</comment>
<dbReference type="Pfam" id="PF00884">
    <property type="entry name" value="Sulfatase"/>
    <property type="match status" value="1"/>
</dbReference>
<dbReference type="GO" id="GO:0046872">
    <property type="term" value="F:metal ion binding"/>
    <property type="evidence" value="ECO:0007669"/>
    <property type="project" value="UniProtKB-KW"/>
</dbReference>
<dbReference type="InterPro" id="IPR024607">
    <property type="entry name" value="Sulfatase_CS"/>
</dbReference>
<feature type="domain" description="Sulfatase N-terminal" evidence="5">
    <location>
        <begin position="40"/>
        <end position="430"/>
    </location>
</feature>
<dbReference type="RefSeq" id="WP_197447009.1">
    <property type="nucleotide sequence ID" value="NZ_CP036426.1"/>
</dbReference>
<evidence type="ECO:0000256" key="2">
    <source>
        <dbReference type="ARBA" id="ARBA00022723"/>
    </source>
</evidence>
<dbReference type="InterPro" id="IPR050738">
    <property type="entry name" value="Sulfatase"/>
</dbReference>
<dbReference type="GO" id="GO:0004065">
    <property type="term" value="F:arylsulfatase activity"/>
    <property type="evidence" value="ECO:0007669"/>
    <property type="project" value="UniProtKB-EC"/>
</dbReference>
<dbReference type="SUPFAM" id="SSF53649">
    <property type="entry name" value="Alkaline phosphatase-like"/>
    <property type="match status" value="1"/>
</dbReference>
<dbReference type="Gene3D" id="3.40.720.10">
    <property type="entry name" value="Alkaline Phosphatase, subunit A"/>
    <property type="match status" value="1"/>
</dbReference>
<dbReference type="PANTHER" id="PTHR42693">
    <property type="entry name" value="ARYLSULFATASE FAMILY MEMBER"/>
    <property type="match status" value="1"/>
</dbReference>
<organism evidence="6 7">
    <name type="scientific">Tautonia plasticadhaerens</name>
    <dbReference type="NCBI Taxonomy" id="2527974"/>
    <lineage>
        <taxon>Bacteria</taxon>
        <taxon>Pseudomonadati</taxon>
        <taxon>Planctomycetota</taxon>
        <taxon>Planctomycetia</taxon>
        <taxon>Isosphaerales</taxon>
        <taxon>Isosphaeraceae</taxon>
        <taxon>Tautonia</taxon>
    </lineage>
</organism>
<dbReference type="InterPro" id="IPR000917">
    <property type="entry name" value="Sulfatase_N"/>
</dbReference>
<proteinExistence type="inferred from homology"/>
<dbReference type="Gene3D" id="3.30.1120.10">
    <property type="match status" value="1"/>
</dbReference>
<dbReference type="EC" id="3.1.6.1" evidence="6"/>
<keyword evidence="3 6" id="KW-0378">Hydrolase</keyword>
<dbReference type="PANTHER" id="PTHR42693:SF53">
    <property type="entry name" value="ENDO-4-O-SULFATASE"/>
    <property type="match status" value="1"/>
</dbReference>
<dbReference type="CDD" id="cd16025">
    <property type="entry name" value="PAS_like"/>
    <property type="match status" value="1"/>
</dbReference>
<dbReference type="PROSITE" id="PS00149">
    <property type="entry name" value="SULFATASE_2"/>
    <property type="match status" value="1"/>
</dbReference>
<evidence type="ECO:0000313" key="7">
    <source>
        <dbReference type="Proteomes" id="UP000317835"/>
    </source>
</evidence>
<keyword evidence="4" id="KW-0106">Calcium</keyword>
<dbReference type="FunFam" id="3.30.1120.10:FF:000008">
    <property type="entry name" value="Arylsulfatase"/>
    <property type="match status" value="1"/>
</dbReference>
<keyword evidence="7" id="KW-1185">Reference proteome</keyword>
<protein>
    <submittedName>
        <fullName evidence="6">Arylsulfatase</fullName>
        <ecNumber evidence="6">3.1.6.1</ecNumber>
    </submittedName>
</protein>
<keyword evidence="2" id="KW-0479">Metal-binding</keyword>
<dbReference type="Proteomes" id="UP000317835">
    <property type="component" value="Chromosome"/>
</dbReference>
<evidence type="ECO:0000256" key="1">
    <source>
        <dbReference type="ARBA" id="ARBA00008779"/>
    </source>
</evidence>
<name>A0A518H328_9BACT</name>
<accession>A0A518H328</accession>
<evidence type="ECO:0000256" key="4">
    <source>
        <dbReference type="ARBA" id="ARBA00022837"/>
    </source>
</evidence>
<evidence type="ECO:0000313" key="6">
    <source>
        <dbReference type="EMBL" id="QDV35242.1"/>
    </source>
</evidence>
<gene>
    <name evidence="6" type="primary">atsA_16</name>
    <name evidence="6" type="ORF">ElP_31450</name>
</gene>
<dbReference type="AlphaFoldDB" id="A0A518H328"/>
<evidence type="ECO:0000256" key="3">
    <source>
        <dbReference type="ARBA" id="ARBA00022801"/>
    </source>
</evidence>
<evidence type="ECO:0000259" key="5">
    <source>
        <dbReference type="Pfam" id="PF00884"/>
    </source>
</evidence>